<reference evidence="2 3" key="1">
    <citation type="submission" date="2018-10" db="EMBL/GenBank/DDBJ databases">
        <title>A high-quality apple genome assembly.</title>
        <authorList>
            <person name="Hu J."/>
        </authorList>
    </citation>
    <scope>NUCLEOTIDE SEQUENCE [LARGE SCALE GENOMIC DNA]</scope>
    <source>
        <strain evidence="3">cv. HFTH1</strain>
        <tissue evidence="2">Young leaf</tissue>
    </source>
</reference>
<evidence type="ECO:0000256" key="1">
    <source>
        <dbReference type="SAM" id="MobiDB-lite"/>
    </source>
</evidence>
<dbReference type="AlphaFoldDB" id="A0A498JCH8"/>
<dbReference type="Proteomes" id="UP000290289">
    <property type="component" value="Chromosome 7"/>
</dbReference>
<organism evidence="2 3">
    <name type="scientific">Malus domestica</name>
    <name type="common">Apple</name>
    <name type="synonym">Pyrus malus</name>
    <dbReference type="NCBI Taxonomy" id="3750"/>
    <lineage>
        <taxon>Eukaryota</taxon>
        <taxon>Viridiplantae</taxon>
        <taxon>Streptophyta</taxon>
        <taxon>Embryophyta</taxon>
        <taxon>Tracheophyta</taxon>
        <taxon>Spermatophyta</taxon>
        <taxon>Magnoliopsida</taxon>
        <taxon>eudicotyledons</taxon>
        <taxon>Gunneridae</taxon>
        <taxon>Pentapetalae</taxon>
        <taxon>rosids</taxon>
        <taxon>fabids</taxon>
        <taxon>Rosales</taxon>
        <taxon>Rosaceae</taxon>
        <taxon>Amygdaloideae</taxon>
        <taxon>Maleae</taxon>
        <taxon>Malus</taxon>
    </lineage>
</organism>
<gene>
    <name evidence="2" type="ORF">DVH24_011870</name>
</gene>
<comment type="caution">
    <text evidence="2">The sequence shown here is derived from an EMBL/GenBank/DDBJ whole genome shotgun (WGS) entry which is preliminary data.</text>
</comment>
<evidence type="ECO:0000313" key="2">
    <source>
        <dbReference type="EMBL" id="RXH92846.1"/>
    </source>
</evidence>
<dbReference type="EMBL" id="RDQH01000333">
    <property type="protein sequence ID" value="RXH92846.1"/>
    <property type="molecule type" value="Genomic_DNA"/>
</dbReference>
<keyword evidence="3" id="KW-1185">Reference proteome</keyword>
<evidence type="ECO:0000313" key="3">
    <source>
        <dbReference type="Proteomes" id="UP000290289"/>
    </source>
</evidence>
<name>A0A498JCH8_MALDO</name>
<proteinExistence type="predicted"/>
<accession>A0A498JCH8</accession>
<protein>
    <submittedName>
        <fullName evidence="2">Uncharacterized protein</fullName>
    </submittedName>
</protein>
<feature type="region of interest" description="Disordered" evidence="1">
    <location>
        <begin position="88"/>
        <end position="109"/>
    </location>
</feature>
<sequence>MAARYRLWDKAFRPTFGAPKTGGTRCSMERVSAKFSFHLSPLERLFPSRETQNYNFFGQQYPSLIPLFTFPSLPSNLLSAGLVSNPASSSAPPLATMNKKKLKGQSPRNPLRDLNAITVHSSNNGSDALSSISVEAPQGCLRFSLSSFFFL</sequence>